<dbReference type="Proteomes" id="UP000015453">
    <property type="component" value="Unassembled WGS sequence"/>
</dbReference>
<keyword evidence="1" id="KW-0812">Transmembrane</keyword>
<keyword evidence="1" id="KW-0472">Membrane</keyword>
<protein>
    <submittedName>
        <fullName evidence="2">Uncharacterized protein</fullName>
    </submittedName>
</protein>
<organism evidence="2 3">
    <name type="scientific">Genlisea aurea</name>
    <dbReference type="NCBI Taxonomy" id="192259"/>
    <lineage>
        <taxon>Eukaryota</taxon>
        <taxon>Viridiplantae</taxon>
        <taxon>Streptophyta</taxon>
        <taxon>Embryophyta</taxon>
        <taxon>Tracheophyta</taxon>
        <taxon>Spermatophyta</taxon>
        <taxon>Magnoliopsida</taxon>
        <taxon>eudicotyledons</taxon>
        <taxon>Gunneridae</taxon>
        <taxon>Pentapetalae</taxon>
        <taxon>asterids</taxon>
        <taxon>lamiids</taxon>
        <taxon>Lamiales</taxon>
        <taxon>Lentibulariaceae</taxon>
        <taxon>Genlisea</taxon>
    </lineage>
</organism>
<reference evidence="2 3" key="1">
    <citation type="journal article" date="2013" name="BMC Genomics">
        <title>The miniature genome of a carnivorous plant Genlisea aurea contains a low number of genes and short non-coding sequences.</title>
        <authorList>
            <person name="Leushkin E.V."/>
            <person name="Sutormin R.A."/>
            <person name="Nabieva E.R."/>
            <person name="Penin A.A."/>
            <person name="Kondrashov A.S."/>
            <person name="Logacheva M.D."/>
        </authorList>
    </citation>
    <scope>NUCLEOTIDE SEQUENCE [LARGE SCALE GENOMIC DNA]</scope>
</reference>
<keyword evidence="1" id="KW-1133">Transmembrane helix</keyword>
<feature type="transmembrane region" description="Helical" evidence="1">
    <location>
        <begin position="89"/>
        <end position="115"/>
    </location>
</feature>
<dbReference type="AlphaFoldDB" id="S8CQR9"/>
<feature type="transmembrane region" description="Helical" evidence="1">
    <location>
        <begin position="166"/>
        <end position="188"/>
    </location>
</feature>
<gene>
    <name evidence="2" type="ORF">M569_05242</name>
</gene>
<keyword evidence="3" id="KW-1185">Reference proteome</keyword>
<feature type="transmembrane region" description="Helical" evidence="1">
    <location>
        <begin position="21"/>
        <end position="43"/>
    </location>
</feature>
<sequence>MVKLASARDFRQYGPILSRNRLEYINAGVYVFSTVLLLGGFAAQFSSETLSGLFLLLIGFFLILIVNLHDLLAHLAGIDYRLPLIRFDLQFAFVEFAVPFAYAAGALLMLLAALFLFLEVENGGDPYLKWERASLSMFVAGPTLWTLGSILNSCQIYERSGAYVQLLQASVAVPFSMASLLFLVASILNETEHIGSHRHGLELLGENSKWICVFGSLILFVGGLANVVRVFKMQQLEGLRLEKLRGQAHEQLLLGREHHHRPLI</sequence>
<name>S8CQR9_9LAMI</name>
<feature type="transmembrane region" description="Helical" evidence="1">
    <location>
        <begin position="135"/>
        <end position="154"/>
    </location>
</feature>
<comment type="caution">
    <text evidence="2">The sequence shown here is derived from an EMBL/GenBank/DDBJ whole genome shotgun (WGS) entry which is preliminary data.</text>
</comment>
<evidence type="ECO:0000256" key="1">
    <source>
        <dbReference type="SAM" id="Phobius"/>
    </source>
</evidence>
<accession>S8CQR9</accession>
<feature type="non-terminal residue" evidence="2">
    <location>
        <position position="264"/>
    </location>
</feature>
<dbReference type="EMBL" id="AUSU01002084">
    <property type="protein sequence ID" value="EPS69524.1"/>
    <property type="molecule type" value="Genomic_DNA"/>
</dbReference>
<evidence type="ECO:0000313" key="2">
    <source>
        <dbReference type="EMBL" id="EPS69524.1"/>
    </source>
</evidence>
<feature type="transmembrane region" description="Helical" evidence="1">
    <location>
        <begin position="208"/>
        <end position="231"/>
    </location>
</feature>
<evidence type="ECO:0000313" key="3">
    <source>
        <dbReference type="Proteomes" id="UP000015453"/>
    </source>
</evidence>
<dbReference type="OrthoDB" id="1689175at2759"/>
<dbReference type="PANTHER" id="PTHR34967">
    <property type="entry name" value="OS02G0257200 PROTEIN"/>
    <property type="match status" value="1"/>
</dbReference>
<dbReference type="PANTHER" id="PTHR34967:SF1">
    <property type="entry name" value="OS02G0257200 PROTEIN"/>
    <property type="match status" value="1"/>
</dbReference>
<feature type="transmembrane region" description="Helical" evidence="1">
    <location>
        <begin position="49"/>
        <end position="68"/>
    </location>
</feature>
<proteinExistence type="predicted"/>